<evidence type="ECO:0000256" key="3">
    <source>
        <dbReference type="ARBA" id="ARBA00022630"/>
    </source>
</evidence>
<keyword evidence="9" id="KW-1185">Reference proteome</keyword>
<dbReference type="PANTHER" id="PTHR42934">
    <property type="entry name" value="GLYCOLATE OXIDASE SUBUNIT GLCD"/>
    <property type="match status" value="1"/>
</dbReference>
<keyword evidence="4" id="KW-0274">FAD</keyword>
<dbReference type="Gene3D" id="1.10.45.10">
    <property type="entry name" value="Vanillyl-alcohol Oxidase, Chain A, domain 4"/>
    <property type="match status" value="1"/>
</dbReference>
<feature type="compositionally biased region" description="Low complexity" evidence="6">
    <location>
        <begin position="458"/>
        <end position="478"/>
    </location>
</feature>
<name>A0A3E0WYK0_9GAMM</name>
<gene>
    <name evidence="8" type="ORF">CAL65_08135</name>
</gene>
<accession>A0A3E0WYK0</accession>
<sequence>MTFLADDIYRHLVSALDEQRVKIDPADCWAYGFDNSRHHSLPSCVVFPQSHEEIRSVVQICHASGTPLIARGRGTGTTGASVPVTGGVILALERMNRILRIDADNRYAVVEPGVTNQALQDAVAAKGFFWGPDPSSATVCTVGGNLACNAAGPRAVKYGTTRDNVLGLRAVTGDGIELRAGVFTTKGVIGYDLTRLLIGSEGTLAIITEATLKLTPLPEAKRTLRVIYTDIDAAAQAVSRIMAQPITPCALEFMDGRAIELIRQYGEIPLPEQAGALLMVEVDGPTTGLDAAAQTIAAAASGRGMLSLDIANDPSTVKALWQARKALSPCLRKAAPKKVNEDVVVPVSRMPELIAGLEALSRTHGILIVNFGHAGNGNIHVNLLYDPSNPAQAEAAPHCLDAVFSLVLKLEGTLSGEHGVGIDKRDFVNRELTPETLELMARIKRQFDPAGILNPQKSLPATPTGATATPYSSPTRRL</sequence>
<dbReference type="PROSITE" id="PS51387">
    <property type="entry name" value="FAD_PCMH"/>
    <property type="match status" value="1"/>
</dbReference>
<feature type="region of interest" description="Disordered" evidence="6">
    <location>
        <begin position="454"/>
        <end position="478"/>
    </location>
</feature>
<dbReference type="InterPro" id="IPR051914">
    <property type="entry name" value="FAD-linked_OxidoTrans_Type4"/>
</dbReference>
<evidence type="ECO:0000313" key="8">
    <source>
        <dbReference type="EMBL" id="RFA37888.1"/>
    </source>
</evidence>
<dbReference type="Pfam" id="PF02913">
    <property type="entry name" value="FAD-oxidase_C"/>
    <property type="match status" value="1"/>
</dbReference>
<comment type="cofactor">
    <cofactor evidence="1">
        <name>FAD</name>
        <dbReference type="ChEBI" id="CHEBI:57692"/>
    </cofactor>
</comment>
<evidence type="ECO:0000256" key="4">
    <source>
        <dbReference type="ARBA" id="ARBA00022827"/>
    </source>
</evidence>
<dbReference type="InterPro" id="IPR016166">
    <property type="entry name" value="FAD-bd_PCMH"/>
</dbReference>
<organism evidence="8 9">
    <name type="scientific">Alkalilimnicola ehrlichii</name>
    <dbReference type="NCBI Taxonomy" id="351052"/>
    <lineage>
        <taxon>Bacteria</taxon>
        <taxon>Pseudomonadati</taxon>
        <taxon>Pseudomonadota</taxon>
        <taxon>Gammaproteobacteria</taxon>
        <taxon>Chromatiales</taxon>
        <taxon>Ectothiorhodospiraceae</taxon>
        <taxon>Alkalilimnicola</taxon>
    </lineage>
</organism>
<dbReference type="Pfam" id="PF01565">
    <property type="entry name" value="FAD_binding_4"/>
    <property type="match status" value="1"/>
</dbReference>
<dbReference type="Proteomes" id="UP000256763">
    <property type="component" value="Unassembled WGS sequence"/>
</dbReference>
<dbReference type="FunFam" id="1.10.45.10:FF:000001">
    <property type="entry name" value="D-lactate dehydrogenase mitochondrial"/>
    <property type="match status" value="1"/>
</dbReference>
<comment type="similarity">
    <text evidence="2">Belongs to the FAD-binding oxidoreductase/transferase type 4 family.</text>
</comment>
<dbReference type="InterPro" id="IPR016169">
    <property type="entry name" value="FAD-bd_PCMH_sub2"/>
</dbReference>
<keyword evidence="3" id="KW-0285">Flavoprotein</keyword>
<evidence type="ECO:0000256" key="5">
    <source>
        <dbReference type="ARBA" id="ARBA00023002"/>
    </source>
</evidence>
<dbReference type="SUPFAM" id="SSF55103">
    <property type="entry name" value="FAD-linked oxidases, C-terminal domain"/>
    <property type="match status" value="1"/>
</dbReference>
<dbReference type="Gene3D" id="3.30.465.10">
    <property type="match status" value="1"/>
</dbReference>
<dbReference type="RefSeq" id="WP_404840918.1">
    <property type="nucleotide sequence ID" value="NZ_NFZW01000006.1"/>
</dbReference>
<dbReference type="PANTHER" id="PTHR42934:SF2">
    <property type="entry name" value="GLYCOLATE OXIDASE SUBUNIT GLCD"/>
    <property type="match status" value="1"/>
</dbReference>
<dbReference type="SUPFAM" id="SSF56176">
    <property type="entry name" value="FAD-binding/transporter-associated domain-like"/>
    <property type="match status" value="1"/>
</dbReference>
<evidence type="ECO:0000313" key="9">
    <source>
        <dbReference type="Proteomes" id="UP000256763"/>
    </source>
</evidence>
<dbReference type="InterPro" id="IPR006094">
    <property type="entry name" value="Oxid_FAD_bind_N"/>
</dbReference>
<dbReference type="GO" id="GO:0016491">
    <property type="term" value="F:oxidoreductase activity"/>
    <property type="evidence" value="ECO:0007669"/>
    <property type="project" value="UniProtKB-KW"/>
</dbReference>
<evidence type="ECO:0000259" key="7">
    <source>
        <dbReference type="PROSITE" id="PS51387"/>
    </source>
</evidence>
<proteinExistence type="inferred from homology"/>
<dbReference type="EMBL" id="NFZW01000006">
    <property type="protein sequence ID" value="RFA37888.1"/>
    <property type="molecule type" value="Genomic_DNA"/>
</dbReference>
<evidence type="ECO:0000256" key="6">
    <source>
        <dbReference type="SAM" id="MobiDB-lite"/>
    </source>
</evidence>
<evidence type="ECO:0000256" key="2">
    <source>
        <dbReference type="ARBA" id="ARBA00008000"/>
    </source>
</evidence>
<reference evidence="9" key="1">
    <citation type="submission" date="2017-05" db="EMBL/GenBank/DDBJ databases">
        <authorList>
            <person name="Sharma S."/>
            <person name="Sidhu C."/>
            <person name="Pinnaka A.K."/>
        </authorList>
    </citation>
    <scope>NUCLEOTIDE SEQUENCE [LARGE SCALE GENOMIC DNA]</scope>
    <source>
        <strain evidence="9">AK93</strain>
    </source>
</reference>
<dbReference type="InterPro" id="IPR016164">
    <property type="entry name" value="FAD-linked_Oxase-like_C"/>
</dbReference>
<dbReference type="InterPro" id="IPR016171">
    <property type="entry name" value="Vanillyl_alc_oxidase_C-sub2"/>
</dbReference>
<dbReference type="GO" id="GO:0071949">
    <property type="term" value="F:FAD binding"/>
    <property type="evidence" value="ECO:0007669"/>
    <property type="project" value="InterPro"/>
</dbReference>
<dbReference type="FunFam" id="3.30.70.2740:FF:000001">
    <property type="entry name" value="D-lactate dehydrogenase mitochondrial"/>
    <property type="match status" value="1"/>
</dbReference>
<protein>
    <submittedName>
        <fullName evidence="8">FAD-binding oxidoreductase</fullName>
    </submittedName>
</protein>
<comment type="caution">
    <text evidence="8">The sequence shown here is derived from an EMBL/GenBank/DDBJ whole genome shotgun (WGS) entry which is preliminary data.</text>
</comment>
<dbReference type="AlphaFoldDB" id="A0A3E0WYK0"/>
<feature type="domain" description="FAD-binding PCMH-type" evidence="7">
    <location>
        <begin position="38"/>
        <end position="217"/>
    </location>
</feature>
<evidence type="ECO:0000256" key="1">
    <source>
        <dbReference type="ARBA" id="ARBA00001974"/>
    </source>
</evidence>
<dbReference type="InterPro" id="IPR004113">
    <property type="entry name" value="FAD-bd_oxidored_4_C"/>
</dbReference>
<keyword evidence="5" id="KW-0560">Oxidoreductase</keyword>
<dbReference type="InterPro" id="IPR036318">
    <property type="entry name" value="FAD-bd_PCMH-like_sf"/>
</dbReference>
<dbReference type="Gene3D" id="3.30.70.2740">
    <property type="match status" value="1"/>
</dbReference>